<dbReference type="Proteomes" id="UP001319861">
    <property type="component" value="Chromosome"/>
</dbReference>
<sequence>MVPSLPHQGRLDPSPGGAPGPGGSPAAPIPGWRRAVMAVGVALAVVSLAAWGVTLGLAASGGRAPGWVDGLALYGLPAAFILMGVALVAAVVDRRRR</sequence>
<gene>
    <name evidence="3" type="ORF">SCMU_08590</name>
</gene>
<protein>
    <submittedName>
        <fullName evidence="3">Uncharacterized protein</fullName>
    </submittedName>
</protein>
<evidence type="ECO:0000256" key="1">
    <source>
        <dbReference type="SAM" id="MobiDB-lite"/>
    </source>
</evidence>
<keyword evidence="2" id="KW-0812">Transmembrane</keyword>
<keyword evidence="2" id="KW-1133">Transmembrane helix</keyword>
<evidence type="ECO:0000313" key="4">
    <source>
        <dbReference type="Proteomes" id="UP001319861"/>
    </source>
</evidence>
<feature type="region of interest" description="Disordered" evidence="1">
    <location>
        <begin position="1"/>
        <end position="26"/>
    </location>
</feature>
<accession>A0ABM7PS37</accession>
<evidence type="ECO:0000256" key="2">
    <source>
        <dbReference type="SAM" id="Phobius"/>
    </source>
</evidence>
<keyword evidence="2" id="KW-0472">Membrane</keyword>
<dbReference type="RefSeq" id="WP_229231796.1">
    <property type="nucleotide sequence ID" value="NZ_AP024525.1"/>
</dbReference>
<evidence type="ECO:0000313" key="3">
    <source>
        <dbReference type="EMBL" id="BCT75017.1"/>
    </source>
</evidence>
<name>A0ABM7PS37_SINCY</name>
<keyword evidence="4" id="KW-1185">Reference proteome</keyword>
<organism evidence="3 4">
    <name type="scientific">Sinomonas cyclohexanicum</name>
    <name type="common">Corynebacterium cyclohexanicum</name>
    <dbReference type="NCBI Taxonomy" id="322009"/>
    <lineage>
        <taxon>Bacteria</taxon>
        <taxon>Bacillati</taxon>
        <taxon>Actinomycetota</taxon>
        <taxon>Actinomycetes</taxon>
        <taxon>Micrococcales</taxon>
        <taxon>Micrococcaceae</taxon>
        <taxon>Sinomonas</taxon>
    </lineage>
</organism>
<dbReference type="EMBL" id="AP024525">
    <property type="protein sequence ID" value="BCT75017.1"/>
    <property type="molecule type" value="Genomic_DNA"/>
</dbReference>
<feature type="transmembrane region" description="Helical" evidence="2">
    <location>
        <begin position="35"/>
        <end position="59"/>
    </location>
</feature>
<reference evidence="3 4" key="1">
    <citation type="journal article" date="2021" name="J. Biosci. Bioeng.">
        <title>Identification and characterization of a chc gene cluster responsible for the aromatization pathway of cyclohexanecarboxylate degradation in Sinomonas cyclohexanicum ATCC 51369.</title>
        <authorList>
            <person name="Yamamoto T."/>
            <person name="Hasegawa Y."/>
            <person name="Lau P.C.K."/>
            <person name="Iwaki H."/>
        </authorList>
    </citation>
    <scope>NUCLEOTIDE SEQUENCE [LARGE SCALE GENOMIC DNA]</scope>
    <source>
        <strain evidence="3 4">ATCC 51369</strain>
    </source>
</reference>
<proteinExistence type="predicted"/>
<feature type="transmembrane region" description="Helical" evidence="2">
    <location>
        <begin position="71"/>
        <end position="92"/>
    </location>
</feature>